<reference evidence="4" key="1">
    <citation type="submission" date="2017-09" db="EMBL/GenBank/DDBJ databases">
        <authorList>
            <person name="Varghese N."/>
            <person name="Submissions S."/>
        </authorList>
    </citation>
    <scope>NUCLEOTIDE SEQUENCE [LARGE SCALE GENOMIC DNA]</scope>
    <source>
        <strain evidence="4">CGMCC 1.8913</strain>
    </source>
</reference>
<evidence type="ECO:0000256" key="2">
    <source>
        <dbReference type="ARBA" id="ARBA00023235"/>
    </source>
</evidence>
<accession>A0A285N035</accession>
<evidence type="ECO:0000313" key="3">
    <source>
        <dbReference type="EMBL" id="SNZ02708.1"/>
    </source>
</evidence>
<dbReference type="GO" id="GO:0005975">
    <property type="term" value="P:carbohydrate metabolic process"/>
    <property type="evidence" value="ECO:0007669"/>
    <property type="project" value="InterPro"/>
</dbReference>
<dbReference type="SUPFAM" id="SSF48208">
    <property type="entry name" value="Six-hairpin glycosidases"/>
    <property type="match status" value="1"/>
</dbReference>
<dbReference type="AlphaFoldDB" id="A0A285N035"/>
<dbReference type="OrthoDB" id="5141876at2"/>
<name>A0A285N035_9BACI</name>
<organism evidence="3 4">
    <name type="scientific">Terribacillus aidingensis</name>
    <dbReference type="NCBI Taxonomy" id="586416"/>
    <lineage>
        <taxon>Bacteria</taxon>
        <taxon>Bacillati</taxon>
        <taxon>Bacillota</taxon>
        <taxon>Bacilli</taxon>
        <taxon>Bacillales</taxon>
        <taxon>Bacillaceae</taxon>
        <taxon>Terribacillus</taxon>
    </lineage>
</organism>
<dbReference type="GO" id="GO:0016853">
    <property type="term" value="F:isomerase activity"/>
    <property type="evidence" value="ECO:0007669"/>
    <property type="project" value="UniProtKB-KW"/>
</dbReference>
<comment type="similarity">
    <text evidence="1">Belongs to the N-acylglucosamine 2-epimerase family.</text>
</comment>
<dbReference type="RefSeq" id="WP_097038379.1">
    <property type="nucleotide sequence ID" value="NZ_OBEK01000001.1"/>
</dbReference>
<evidence type="ECO:0000313" key="4">
    <source>
        <dbReference type="Proteomes" id="UP000219356"/>
    </source>
</evidence>
<dbReference type="EMBL" id="OBEK01000001">
    <property type="protein sequence ID" value="SNZ02708.1"/>
    <property type="molecule type" value="Genomic_DNA"/>
</dbReference>
<dbReference type="PANTHER" id="PTHR15108">
    <property type="entry name" value="N-ACYLGLUCOSAMINE-2-EPIMERASE"/>
    <property type="match status" value="1"/>
</dbReference>
<dbReference type="Proteomes" id="UP000219356">
    <property type="component" value="Unassembled WGS sequence"/>
</dbReference>
<dbReference type="Gene3D" id="1.50.10.10">
    <property type="match status" value="1"/>
</dbReference>
<dbReference type="Pfam" id="PF07221">
    <property type="entry name" value="GlcNAc_2-epim"/>
    <property type="match status" value="1"/>
</dbReference>
<evidence type="ECO:0000256" key="1">
    <source>
        <dbReference type="ARBA" id="ARBA00008558"/>
    </source>
</evidence>
<dbReference type="InterPro" id="IPR012341">
    <property type="entry name" value="6hp_glycosidase-like_sf"/>
</dbReference>
<keyword evidence="2" id="KW-0413">Isomerase</keyword>
<dbReference type="InterPro" id="IPR010819">
    <property type="entry name" value="AGE/CE"/>
</dbReference>
<proteinExistence type="inferred from homology"/>
<keyword evidence="4" id="KW-1185">Reference proteome</keyword>
<dbReference type="STRING" id="586416.GZ22_12510"/>
<dbReference type="InterPro" id="IPR008928">
    <property type="entry name" value="6-hairpin_glycosidase_sf"/>
</dbReference>
<gene>
    <name evidence="3" type="ORF">SAMN05421503_0178</name>
</gene>
<protein>
    <submittedName>
        <fullName evidence="3">Mannose or cellobiose epimerase, N-acyl-D-glucosamine 2-epimerase family</fullName>
    </submittedName>
</protein>
<sequence>MKNTFDFYTRQGLLQHIEETLVFYYPQALDRKYGGYHEGYYMDGSLTNDTTKHIVGQARHLYNFSVGYMLTEKEKYKEAAQHGISFFQNKMRDHEYGGYYTEWKEGGAADDKKLTYGHAFIFRAAVAAVEAEIEGADELLADIYQVLTEKLYEPAARLYKDEATRDWSSFLEYRGQNCNMHMCESLITAYEATAQRHYLDQALSIADKVTNELAAQSKGLIWENYDEVWMKDESFNYGETRDEFRAYGFVGGHQLEWSKLLAWLNLHQPTSWLLERAEELYQMGWKHYYDASNGGIYFAMSPEKEIIDKGKSYWVMAEALAASALLHRQTGNDIYGKHYEELFRYVQGVFIDPEHGAWYPWLTADNKVEGQVKSPSPKTDYHPISASYLIMSYRGEDL</sequence>